<keyword evidence="3" id="KW-0460">Magnesium</keyword>
<dbReference type="PANTHER" id="PTHR12001:SF71">
    <property type="entry name" value="(2E,6E)-FARNESYL DIPHOSPHATE SYNTHASE"/>
    <property type="match status" value="1"/>
</dbReference>
<dbReference type="SFLD" id="SFLDG01017">
    <property type="entry name" value="Polyprenyl_Transferase_Like"/>
    <property type="match status" value="1"/>
</dbReference>
<dbReference type="InterPro" id="IPR033749">
    <property type="entry name" value="Polyprenyl_synt_CS"/>
</dbReference>
<dbReference type="CDD" id="cd00685">
    <property type="entry name" value="Trans_IPPS_HT"/>
    <property type="match status" value="1"/>
</dbReference>
<dbReference type="AlphaFoldDB" id="A0A1B4XY39"/>
<dbReference type="GO" id="GO:0008299">
    <property type="term" value="P:isoprenoid biosynthetic process"/>
    <property type="evidence" value="ECO:0007669"/>
    <property type="project" value="InterPro"/>
</dbReference>
<evidence type="ECO:0000313" key="6">
    <source>
        <dbReference type="Proteomes" id="UP000218067"/>
    </source>
</evidence>
<keyword evidence="2" id="KW-0479">Metal-binding</keyword>
<proteinExistence type="inferred from homology"/>
<evidence type="ECO:0000256" key="2">
    <source>
        <dbReference type="ARBA" id="ARBA00022723"/>
    </source>
</evidence>
<comment type="similarity">
    <text evidence="4">Belongs to the FPP/GGPP synthase family.</text>
</comment>
<evidence type="ECO:0000256" key="1">
    <source>
        <dbReference type="ARBA" id="ARBA00005128"/>
    </source>
</evidence>
<dbReference type="InterPro" id="IPR000092">
    <property type="entry name" value="Polyprenyl_synt"/>
</dbReference>
<dbReference type="SFLD" id="SFLDS00005">
    <property type="entry name" value="Isoprenoid_Synthase_Type_I"/>
    <property type="match status" value="1"/>
</dbReference>
<gene>
    <name evidence="5" type="primary">idsA1</name>
    <name evidence="5" type="ORF">SHTP_0341</name>
</gene>
<dbReference type="PROSITE" id="PS00723">
    <property type="entry name" value="POLYPRENYL_SYNTHASE_1"/>
    <property type="match status" value="1"/>
</dbReference>
<keyword evidence="4" id="KW-0808">Transferase</keyword>
<evidence type="ECO:0000256" key="3">
    <source>
        <dbReference type="ARBA" id="ARBA00022842"/>
    </source>
</evidence>
<name>A0A1B4XY39_MYCUL</name>
<dbReference type="Gene3D" id="1.10.600.10">
    <property type="entry name" value="Farnesyl Diphosphate Synthase"/>
    <property type="match status" value="1"/>
</dbReference>
<dbReference type="GO" id="GO:0004659">
    <property type="term" value="F:prenyltransferase activity"/>
    <property type="evidence" value="ECO:0007669"/>
    <property type="project" value="InterPro"/>
</dbReference>
<comment type="pathway">
    <text evidence="1">Isoprenoid biosynthesis.</text>
</comment>
<dbReference type="SUPFAM" id="SSF48576">
    <property type="entry name" value="Terpenoid synthases"/>
    <property type="match status" value="1"/>
</dbReference>
<dbReference type="GO" id="GO:0046872">
    <property type="term" value="F:metal ion binding"/>
    <property type="evidence" value="ECO:0007669"/>
    <property type="project" value="UniProtKB-KW"/>
</dbReference>
<dbReference type="EMBL" id="AP017624">
    <property type="protein sequence ID" value="BAV39728.1"/>
    <property type="molecule type" value="Genomic_DNA"/>
</dbReference>
<dbReference type="PANTHER" id="PTHR12001">
    <property type="entry name" value="GERANYLGERANYL PYROPHOSPHATE SYNTHASE"/>
    <property type="match status" value="1"/>
</dbReference>
<sequence>MAMSQMARPVRASTIPARITLLLNDIRLLIEPEQRAVIDNLSPELRLCAGFHIGWWEPDGRDSSVRHGKAVRPALSITCVRAAGGAMDAAIPAAVAVELVHDCSLLHDDIMDGDVTRRHRPAAWVVYGVPMAILTGDALLVLALDLVHEGASGSALRKAALELCAGQSADLAFEQRTKVWLPECLQMAQQKTGALFGVACQLGALAAGGDSLVADQYAQFGRHLGLSFQLVDDILGIWGSESVTGKPVFSDLQSRKKSLPVVAALSSGTAAGAKLETLLGGTEALSDHELSYAADLIEDAGGRAWAEGEALRHRGLALDALAAAEPEPTAAEDLLALAELMTVRAA</sequence>
<reference evidence="5 6" key="1">
    <citation type="submission" date="2016-08" db="EMBL/GenBank/DDBJ databases">
        <title>Complete genome sequence of Mycobacterium shinshuense, a subspecies of M. ulcerans.</title>
        <authorList>
            <person name="Yoshida M."/>
            <person name="Ogura Y."/>
            <person name="Hayashi T."/>
            <person name="Hoshino Y."/>
        </authorList>
    </citation>
    <scope>NUCLEOTIDE SEQUENCE [LARGE SCALE GENOMIC DNA]</scope>
    <source>
        <strain evidence="6">ATCC 33728</strain>
    </source>
</reference>
<dbReference type="PROSITE" id="PS00444">
    <property type="entry name" value="POLYPRENYL_SYNTHASE_2"/>
    <property type="match status" value="1"/>
</dbReference>
<dbReference type="Pfam" id="PF00348">
    <property type="entry name" value="polyprenyl_synt"/>
    <property type="match status" value="1"/>
</dbReference>
<organism evidence="5 6">
    <name type="scientific">Mycobacterium ulcerans subsp. shinshuense</name>
    <dbReference type="NCBI Taxonomy" id="1124626"/>
    <lineage>
        <taxon>Bacteria</taxon>
        <taxon>Bacillati</taxon>
        <taxon>Actinomycetota</taxon>
        <taxon>Actinomycetes</taxon>
        <taxon>Mycobacteriales</taxon>
        <taxon>Mycobacteriaceae</taxon>
        <taxon>Mycobacterium</taxon>
        <taxon>Mycobacterium ulcerans group</taxon>
    </lineage>
</organism>
<dbReference type="InterPro" id="IPR008949">
    <property type="entry name" value="Isoprenoid_synthase_dom_sf"/>
</dbReference>
<evidence type="ECO:0000313" key="5">
    <source>
        <dbReference type="EMBL" id="BAV39728.1"/>
    </source>
</evidence>
<evidence type="ECO:0000256" key="4">
    <source>
        <dbReference type="RuleBase" id="RU004466"/>
    </source>
</evidence>
<dbReference type="Proteomes" id="UP000218067">
    <property type="component" value="Chromosome"/>
</dbReference>
<accession>A0A1B4XY39</accession>
<protein>
    <submittedName>
        <fullName evidence="5">Multifunctional geranylgeranyl pyrophosphate synthetase</fullName>
    </submittedName>
</protein>